<evidence type="ECO:0000256" key="1">
    <source>
        <dbReference type="SAM" id="Phobius"/>
    </source>
</evidence>
<feature type="transmembrane region" description="Helical" evidence="1">
    <location>
        <begin position="12"/>
        <end position="32"/>
    </location>
</feature>
<accession>A0ABP0X4Z2</accession>
<keyword evidence="3" id="KW-1185">Reference proteome</keyword>
<gene>
    <name evidence="2" type="ORF">CSSPJE1EN1_LOCUS19640</name>
</gene>
<sequence>MGLISLKLRMVLQFLVLGGLLMFTIKNFWWVAPNTLNNESKDLDKESKDLDKVEPPTISQNFQGVVLNVRTDCFNHTKSMLEHLDIRITQQKPLKYNNLEVDQELEKFQGGSRKYHTDEYLKVFSKRMAFIFAMQAFANDVLVDWNSWRFFFEDDISLHPSLTPDQAKEILANGLALAEDDGVIYLGICAPHCVEPVEPLGYGYDAERCSGACAHAFGFRRWKASQFLLHMDNLVIESPDPHIESMYFDRLLVAYALQVHRIWVIGSNLQSPTKDGYDHYGILFQDRDTFNSSIED</sequence>
<evidence type="ECO:0000313" key="2">
    <source>
        <dbReference type="EMBL" id="CAK9274162.1"/>
    </source>
</evidence>
<keyword evidence="1" id="KW-0472">Membrane</keyword>
<name>A0ABP0X4Z2_9BRYO</name>
<keyword evidence="1" id="KW-0812">Transmembrane</keyword>
<evidence type="ECO:0000313" key="3">
    <source>
        <dbReference type="Proteomes" id="UP001497444"/>
    </source>
</evidence>
<protein>
    <submittedName>
        <fullName evidence="2">Uncharacterized protein</fullName>
    </submittedName>
</protein>
<organism evidence="2 3">
    <name type="scientific">Sphagnum jensenii</name>
    <dbReference type="NCBI Taxonomy" id="128206"/>
    <lineage>
        <taxon>Eukaryota</taxon>
        <taxon>Viridiplantae</taxon>
        <taxon>Streptophyta</taxon>
        <taxon>Embryophyta</taxon>
        <taxon>Bryophyta</taxon>
        <taxon>Sphagnophytina</taxon>
        <taxon>Sphagnopsida</taxon>
        <taxon>Sphagnales</taxon>
        <taxon>Sphagnaceae</taxon>
        <taxon>Sphagnum</taxon>
    </lineage>
</organism>
<proteinExistence type="predicted"/>
<dbReference type="Proteomes" id="UP001497444">
    <property type="component" value="Chromosome 6"/>
</dbReference>
<reference evidence="2" key="1">
    <citation type="submission" date="2024-02" db="EMBL/GenBank/DDBJ databases">
        <authorList>
            <consortium name="ELIXIR-Norway"/>
            <consortium name="Elixir Norway"/>
        </authorList>
    </citation>
    <scope>NUCLEOTIDE SEQUENCE</scope>
</reference>
<keyword evidence="1" id="KW-1133">Transmembrane helix</keyword>
<dbReference type="EMBL" id="OZ020101">
    <property type="protein sequence ID" value="CAK9274162.1"/>
    <property type="molecule type" value="Genomic_DNA"/>
</dbReference>